<evidence type="ECO:0000313" key="3">
    <source>
        <dbReference type="EMBL" id="ORY90393.1"/>
    </source>
</evidence>
<organism evidence="3 4">
    <name type="scientific">Syncephalastrum racemosum</name>
    <name type="common">Filamentous fungus</name>
    <dbReference type="NCBI Taxonomy" id="13706"/>
    <lineage>
        <taxon>Eukaryota</taxon>
        <taxon>Fungi</taxon>
        <taxon>Fungi incertae sedis</taxon>
        <taxon>Mucoromycota</taxon>
        <taxon>Mucoromycotina</taxon>
        <taxon>Mucoromycetes</taxon>
        <taxon>Mucorales</taxon>
        <taxon>Syncephalastraceae</taxon>
        <taxon>Syncephalastrum</taxon>
    </lineage>
</organism>
<keyword evidence="2" id="KW-0732">Signal</keyword>
<feature type="compositionally biased region" description="Basic and acidic residues" evidence="1">
    <location>
        <begin position="130"/>
        <end position="143"/>
    </location>
</feature>
<protein>
    <submittedName>
        <fullName evidence="3">Uncharacterized protein</fullName>
    </submittedName>
</protein>
<keyword evidence="4" id="KW-1185">Reference proteome</keyword>
<feature type="region of interest" description="Disordered" evidence="1">
    <location>
        <begin position="73"/>
        <end position="143"/>
    </location>
</feature>
<evidence type="ECO:0000256" key="2">
    <source>
        <dbReference type="SAM" id="SignalP"/>
    </source>
</evidence>
<accession>A0A1X2H003</accession>
<proteinExistence type="predicted"/>
<sequence>MRFTSLTLVAAAFIAVGSQAALTAEPAGRGAPRAAEVYKRNEGATEIEEGRAAVKISHKRRQAPYIHEPVAAENLVGKRGPNLKRNPGSAGGKAVQPEGNKPAQKVPYKKRQVKTNQKPEGNEPAMKAPVKREPLKREEPRIV</sequence>
<comment type="caution">
    <text evidence="3">The sequence shown here is derived from an EMBL/GenBank/DDBJ whole genome shotgun (WGS) entry which is preliminary data.</text>
</comment>
<dbReference type="EMBL" id="MCGN01000012">
    <property type="protein sequence ID" value="ORY90393.1"/>
    <property type="molecule type" value="Genomic_DNA"/>
</dbReference>
<feature type="signal peptide" evidence="2">
    <location>
        <begin position="1"/>
        <end position="20"/>
    </location>
</feature>
<evidence type="ECO:0000256" key="1">
    <source>
        <dbReference type="SAM" id="MobiDB-lite"/>
    </source>
</evidence>
<dbReference type="Proteomes" id="UP000242180">
    <property type="component" value="Unassembled WGS sequence"/>
</dbReference>
<evidence type="ECO:0000313" key="4">
    <source>
        <dbReference type="Proteomes" id="UP000242180"/>
    </source>
</evidence>
<name>A0A1X2H003_SYNRA</name>
<reference evidence="3 4" key="1">
    <citation type="submission" date="2016-07" db="EMBL/GenBank/DDBJ databases">
        <title>Pervasive Adenine N6-methylation of Active Genes in Fungi.</title>
        <authorList>
            <consortium name="DOE Joint Genome Institute"/>
            <person name="Mondo S.J."/>
            <person name="Dannebaum R.O."/>
            <person name="Kuo R.C."/>
            <person name="Labutti K."/>
            <person name="Haridas S."/>
            <person name="Kuo A."/>
            <person name="Salamov A."/>
            <person name="Ahrendt S.R."/>
            <person name="Lipzen A."/>
            <person name="Sullivan W."/>
            <person name="Andreopoulos W.B."/>
            <person name="Clum A."/>
            <person name="Lindquist E."/>
            <person name="Daum C."/>
            <person name="Ramamoorthy G.K."/>
            <person name="Gryganskyi A."/>
            <person name="Culley D."/>
            <person name="Magnuson J.K."/>
            <person name="James T.Y."/>
            <person name="O'Malley M.A."/>
            <person name="Stajich J.E."/>
            <person name="Spatafora J.W."/>
            <person name="Visel A."/>
            <person name="Grigoriev I.V."/>
        </authorList>
    </citation>
    <scope>NUCLEOTIDE SEQUENCE [LARGE SCALE GENOMIC DNA]</scope>
    <source>
        <strain evidence="3 4">NRRL 2496</strain>
    </source>
</reference>
<gene>
    <name evidence="3" type="ORF">BCR43DRAFT_111232</name>
</gene>
<dbReference type="InParanoid" id="A0A1X2H003"/>
<dbReference type="AlphaFoldDB" id="A0A1X2H003"/>
<feature type="chain" id="PRO_5013298660" evidence="2">
    <location>
        <begin position="21"/>
        <end position="143"/>
    </location>
</feature>